<comment type="subcellular location">
    <subcellularLocation>
        <location evidence="1">Membrane</location>
        <topology evidence="1">Multi-pass membrane protein</topology>
    </subcellularLocation>
</comment>
<keyword evidence="7" id="KW-0325">Glycoprotein</keyword>
<feature type="transmembrane region" description="Helical" evidence="11">
    <location>
        <begin position="973"/>
        <end position="993"/>
    </location>
</feature>
<evidence type="ECO:0000256" key="2">
    <source>
        <dbReference type="ARBA" id="ARBA00007200"/>
    </source>
</evidence>
<evidence type="ECO:0000256" key="8">
    <source>
        <dbReference type="PIRSR" id="PIRSR603915-2"/>
    </source>
</evidence>
<dbReference type="GO" id="GO:0016020">
    <property type="term" value="C:membrane"/>
    <property type="evidence" value="ECO:0000318"/>
    <property type="project" value="GO_Central"/>
</dbReference>
<dbReference type="InterPro" id="IPR014010">
    <property type="entry name" value="REJ_dom"/>
</dbReference>
<feature type="transmembrane region" description="Helical" evidence="11">
    <location>
        <begin position="2030"/>
        <end position="2047"/>
    </location>
</feature>
<evidence type="ECO:0000256" key="3">
    <source>
        <dbReference type="ARBA" id="ARBA00022692"/>
    </source>
</evidence>
<dbReference type="PANTHER" id="PTHR10877">
    <property type="entry name" value="POLYCYSTIN FAMILY MEMBER"/>
    <property type="match status" value="1"/>
</dbReference>
<evidence type="ECO:0000256" key="1">
    <source>
        <dbReference type="ARBA" id="ARBA00004141"/>
    </source>
</evidence>
<feature type="disulfide bond" evidence="8">
    <location>
        <begin position="1872"/>
        <end position="1885"/>
    </location>
</feature>
<evidence type="ECO:0000256" key="10">
    <source>
        <dbReference type="SAM" id="MobiDB-lite"/>
    </source>
</evidence>
<evidence type="ECO:0000259" key="12">
    <source>
        <dbReference type="PROSITE" id="PS50095"/>
    </source>
</evidence>
<dbReference type="InterPro" id="IPR003915">
    <property type="entry name" value="PKD_2"/>
</dbReference>
<protein>
    <recommendedName>
        <fullName evidence="16">Polycystic kidney disease protein 1-like 2</fullName>
    </recommendedName>
</protein>
<evidence type="ECO:0000256" key="9">
    <source>
        <dbReference type="PROSITE-ProRule" id="PRU00152"/>
    </source>
</evidence>
<dbReference type="Proteomes" id="UP000001593">
    <property type="component" value="Unassembled WGS sequence"/>
</dbReference>
<keyword evidence="15" id="KW-1185">Reference proteome</keyword>
<dbReference type="HOGENOM" id="CLU_227320_0_0_1"/>
<dbReference type="Pfam" id="PF01477">
    <property type="entry name" value="PLAT"/>
    <property type="match status" value="1"/>
</dbReference>
<dbReference type="PRINTS" id="PR01433">
    <property type="entry name" value="POLYCYSTIN2"/>
</dbReference>
<dbReference type="GO" id="GO:0005262">
    <property type="term" value="F:calcium channel activity"/>
    <property type="evidence" value="ECO:0000318"/>
    <property type="project" value="GO_Central"/>
</dbReference>
<feature type="transmembrane region" description="Helical" evidence="11">
    <location>
        <begin position="2119"/>
        <end position="2136"/>
    </location>
</feature>
<dbReference type="GO" id="GO:0005509">
    <property type="term" value="F:calcium ion binding"/>
    <property type="evidence" value="ECO:0007669"/>
    <property type="project" value="InterPro"/>
</dbReference>
<dbReference type="EMBL" id="DS469516">
    <property type="protein sequence ID" value="EDO47967.1"/>
    <property type="molecule type" value="Genomic_DNA"/>
</dbReference>
<dbReference type="OMA" id="HQTDQIG"/>
<dbReference type="PANTHER" id="PTHR10877:SF150">
    <property type="entry name" value="REJ DOMAIN-CONTAINING PROTEIN"/>
    <property type="match status" value="1"/>
</dbReference>
<accession>A7RKU3</accession>
<comment type="similarity">
    <text evidence="2">Belongs to the polycystin family.</text>
</comment>
<dbReference type="Gene3D" id="2.60.60.20">
    <property type="entry name" value="PLAT/LH2 domain"/>
    <property type="match status" value="1"/>
</dbReference>
<organism evidence="14 15">
    <name type="scientific">Nematostella vectensis</name>
    <name type="common">Starlet sea anemone</name>
    <dbReference type="NCBI Taxonomy" id="45351"/>
    <lineage>
        <taxon>Eukaryota</taxon>
        <taxon>Metazoa</taxon>
        <taxon>Cnidaria</taxon>
        <taxon>Anthozoa</taxon>
        <taxon>Hexacorallia</taxon>
        <taxon>Actiniaria</taxon>
        <taxon>Edwardsiidae</taxon>
        <taxon>Nematostella</taxon>
    </lineage>
</organism>
<dbReference type="InParanoid" id="A7RKU3"/>
<feature type="domain" description="PLAT" evidence="12">
    <location>
        <begin position="1017"/>
        <end position="1137"/>
    </location>
</feature>
<dbReference type="InterPro" id="IPR051223">
    <property type="entry name" value="Polycystin"/>
</dbReference>
<dbReference type="GO" id="GO:0050982">
    <property type="term" value="P:detection of mechanical stimulus"/>
    <property type="evidence" value="ECO:0000318"/>
    <property type="project" value="GO_Central"/>
</dbReference>
<keyword evidence="5 11" id="KW-1133">Transmembrane helix</keyword>
<dbReference type="PROSITE" id="PS51111">
    <property type="entry name" value="REJ"/>
    <property type="match status" value="1"/>
</dbReference>
<evidence type="ECO:0000256" key="7">
    <source>
        <dbReference type="ARBA" id="ARBA00023180"/>
    </source>
</evidence>
<dbReference type="PhylomeDB" id="A7RKU3"/>
<comment type="caution">
    <text evidence="9">Lacks conserved residue(s) required for the propagation of feature annotation.</text>
</comment>
<dbReference type="eggNOG" id="KOG3599">
    <property type="taxonomic scope" value="Eukaryota"/>
</dbReference>
<keyword evidence="6 11" id="KW-0472">Membrane</keyword>
<feature type="region of interest" description="Disordered" evidence="10">
    <location>
        <begin position="2597"/>
        <end position="2618"/>
    </location>
</feature>
<keyword evidence="4" id="KW-0732">Signal</keyword>
<sequence length="2702" mass="300851">MTINRSSTFTIQTYTTLNCSQSSTIFEWKVWRVLDGLKLSENVELVVVGTAQWTINPRVLEYGNYLVQFRVIMESNQKIYGTDIKLLTVIPSSLVAQIKGGSLVTRGFNQLITLDASPSIDPDVGPGNYTGMTFYWLCKVKGESFPIADAPAAAVIDPNGVKGAGGCFDTGIGRLASTDLSVAMDTGKMTVGTSYVVKLVVVKSAGSDPTRESAYQQTLQIVQGEPPSVDIRCIINCGARTSLSSRLKLSTNCTSPEQTCAKPLTYSWSLQSWDVGSSSWTTVPDLQSKIFTSLSSPDIYVKKNVLSSGTKYRLTVTISAPGLVPGVSSYDLETNSPPTGGTCEVTPTQGFVLETVFTLKCQGWTDLDNPLVYQFFYVTEPGLTSVITYGRTNEIRTKLPVGVANRNFVIVIRFLILDSLSAATEVQKTVKVRTPLASDASETKNTINKASNAFSGLLQSGDVQGATEVANAILGTMDNAPQESLNNTERTQIVDNLVEQMTSQVQVQTLQALSQVTSVIGRATANPQEVSMKAQNDSLKALVSLTGLLQSKSKNTDVLDDGLVEAGAENLVLSLGNLLNSASQKAQLLSGESAELSQNQQQSIDASKQSVFLVDSVGNTLLSRKVVGEPASVVRTASLSLVLGRQTPSDLLKTKITGLKSSSVELPDDSRLRELVQGRKYVDSQMTLSEYNPFTWDTTSRLIDSHVTSFDLRDERGNEIVVSGLSEPIELVIPKENSTRNVSTAPLSSFLKPDQIAYHKVNIESEGAALLLEISPARDISIRLLIGYKSRPTLSQSVFQELAADLPSCSASGAQRVCKRELGEIFISSAVLNRRGSYFIGLQYVKTSRTRRSCFGNGRQKRSCIEPKDPPQLGNRTVMPAYDHVTDVNYTLSTQQLACMFWSNKKWSTTGCTVSNRVFTTGFTVGPNSSTQALQCLCIHLTPFGGGLFVAPNPIDFDVVLLELTRLDESGNVAVLVTIIVLLLLYLVTAVFARRADRKDQRKYGPLIFIDRSTAGHMYQLTVVTGVWRGSGTTAHVAIEIHGSEAVSQPIILHRDMQSPRVTLATGNADQFMISLPASLGSVQQLNVGHDNAGSDPSWFLNQIVITSLEDNKSWHFVHKDWLALEKADGKIQKTLFPTLQAEMETFKYSFNHRTSKKFTEDHLWLSVVTKPPYSNFTRLQRATCCLCILFSAMVVDAMFYKLNPTADPTINVGPLKFSWRQLMVGIQSSFIVVPVGLGIVALFQNSRQTRSTVKSDDSVRPGYLCCCGTKGNGSDFIDPNEDKNRGVGCLCCFGSRGGYDVAKHQTDQIGDVAEQQTDQIGDVAKHQTVQIGDVVKHQTDQIGDVAKHQADQTGDVELRSMPKSSALHHIVNVKNTCAYADCTLLNMQKADSENTSTHFVGRAHSSPALHLLPDSKSVGAPAHVIRVRSSSSSGGCPLGNDAFSRAECGTVTVVNKTNELKNLTEHPLSISSENVHFEGLENSVLSNIKRNDSFVDLGSQEALLAKVNETESDLVKLIRTSRGHSIESSGTALTNVDRLPDFAKTDQVGHEQLIIGNNQEFASYEPSGVTSVKKTSNDHSEIPAKGLIKNNVSNGYQDVTNLEKIQSSSILESDVDKENKSCCEKVMSLFSKEGVSEDQFSLPHFCVYLAWFLCFVVVSVSAAFTFMYSLVWQKTIAEQWLTSMLVSFTQDLFVIQPLKICILAIFLSCFFRKRATKDLVSGPKELIHVQETIPGQSRESANQLSFSVPNEEHLKKVKKYKVKESKMFAFAREVSLYLLFLTLLTIVCYGNRSSHGFQMKTNVVNDYSDFYKIDTDAKYWSWMKSQFVSGLYAGSWYNGKKERQEEYIGNKASILIGMPRLRQLRVQSDSCKLAKKVRVLADHCYDEYSLAEEDKTRYYLPQWLPVPGDVPYANLTRLCPRPWRYSTAVELGFSPSWGYFHTYNGGGYVADLGYDNGTAFQVSTTLQSNRWMSSQTRAVLLEFTIFNVNTNYLTVSTFYYESRPTAFGKPYQRIESLALYGTESGAYEFYLVCVLLFMLLTVYYVVQEMRQVYKGGKGYFKEPWNWVELLQSISAASVVVCNIIKEKTLLEAITELRKNPFVTVSFQKAVMIQEAENIALSFTVFFATMKLLRLIRFNPHIIIFSFSLDKSKELLLSYSAILITVFLGYGFLFHLVFGSSLFQCSTMLNTMYFELLLSIGEKMKLDNLRQESEILGPLIGFPFKLLLIFIFMNFFVAILNDAYEDVNTNTDRKGEQFEMSDFIIQRLKEMLLRKKYDLLQNEDETKSNNEFSKGTELESHHSRENSGFTSSTTDLAGKDKETLLEGDMVENGVRSSEKKDSLASKKQLILDSLQLLGKQRPSEGEVDRNTAQLKHFRSINITHLHNDSEKDSLLTSSKKQLIKDSLNVLNRRSIGGKKVLDTVEETNLGRPDDTATASSENAYRMRRACRFKPSTSTASIPSVSQSFGNEGRHRVVELVNNYLRQKQMKALSEQPEIRKSRKKIKRRNLQRKLFQSEHHMKQQGYQYEKLLDVMDNQGGDLTSMMSELEEDYIEEKTDFLHLFQLLVPKPELEEQKDMKTMIMSLRFISKLKKARAARLSREPKPPEEKPQQAPTVDVARSSRLLSMLKKRTLEKRASQTEVEPVDASDKALVQTLLNNPDLAFLTDEEILSSIIALRNARKKGVPEHLRMRNFMRSVQMQ</sequence>
<feature type="compositionally biased region" description="Basic and acidic residues" evidence="10">
    <location>
        <begin position="2600"/>
        <end position="2611"/>
    </location>
</feature>
<dbReference type="Pfam" id="PF02010">
    <property type="entry name" value="REJ"/>
    <property type="match status" value="1"/>
</dbReference>
<feature type="transmembrane region" description="Helical" evidence="11">
    <location>
        <begin position="1646"/>
        <end position="1673"/>
    </location>
</feature>
<dbReference type="InterPro" id="IPR001024">
    <property type="entry name" value="PLAT/LH2_dom"/>
</dbReference>
<feature type="transmembrane region" description="Helical" evidence="11">
    <location>
        <begin position="1775"/>
        <end position="1793"/>
    </location>
</feature>
<dbReference type="Pfam" id="PF08016">
    <property type="entry name" value="PKD_channel"/>
    <property type="match status" value="1"/>
</dbReference>
<feature type="transmembrane region" description="Helical" evidence="11">
    <location>
        <begin position="1183"/>
        <end position="1203"/>
    </location>
</feature>
<evidence type="ECO:0000256" key="11">
    <source>
        <dbReference type="SAM" id="Phobius"/>
    </source>
</evidence>
<dbReference type="InterPro" id="IPR046791">
    <property type="entry name" value="Polycystin_dom"/>
</dbReference>
<evidence type="ECO:0008006" key="16">
    <source>
        <dbReference type="Google" id="ProtNLM"/>
    </source>
</evidence>
<evidence type="ECO:0000256" key="4">
    <source>
        <dbReference type="ARBA" id="ARBA00022729"/>
    </source>
</evidence>
<evidence type="ECO:0000259" key="13">
    <source>
        <dbReference type="PROSITE" id="PS51111"/>
    </source>
</evidence>
<dbReference type="SUPFAM" id="SSF49723">
    <property type="entry name" value="Lipase/lipooxygenase domain (PLAT/LH2 domain)"/>
    <property type="match status" value="1"/>
</dbReference>
<dbReference type="InterPro" id="IPR002859">
    <property type="entry name" value="PKD/REJ-like"/>
</dbReference>
<feature type="transmembrane region" description="Helical" evidence="11">
    <location>
        <begin position="1693"/>
        <end position="1712"/>
    </location>
</feature>
<feature type="transmembrane region" description="Helical" evidence="11">
    <location>
        <begin position="2219"/>
        <end position="2240"/>
    </location>
</feature>
<dbReference type="SMART" id="SM00308">
    <property type="entry name" value="LH2"/>
    <property type="match status" value="1"/>
</dbReference>
<evidence type="ECO:0000313" key="14">
    <source>
        <dbReference type="EMBL" id="EDO47967.1"/>
    </source>
</evidence>
<dbReference type="Pfam" id="PF20519">
    <property type="entry name" value="Polycystin_dom"/>
    <property type="match status" value="1"/>
</dbReference>
<feature type="region of interest" description="Disordered" evidence="10">
    <location>
        <begin position="2284"/>
        <end position="2315"/>
    </location>
</feature>
<evidence type="ECO:0000256" key="5">
    <source>
        <dbReference type="ARBA" id="ARBA00022989"/>
    </source>
</evidence>
<dbReference type="InterPro" id="IPR013122">
    <property type="entry name" value="PKD1_2_channel"/>
</dbReference>
<reference evidence="14 15" key="1">
    <citation type="journal article" date="2007" name="Science">
        <title>Sea anemone genome reveals ancestral eumetazoan gene repertoire and genomic organization.</title>
        <authorList>
            <person name="Putnam N.H."/>
            <person name="Srivastava M."/>
            <person name="Hellsten U."/>
            <person name="Dirks B."/>
            <person name="Chapman J."/>
            <person name="Salamov A."/>
            <person name="Terry A."/>
            <person name="Shapiro H."/>
            <person name="Lindquist E."/>
            <person name="Kapitonov V.V."/>
            <person name="Jurka J."/>
            <person name="Genikhovich G."/>
            <person name="Grigoriev I.V."/>
            <person name="Lucas S.M."/>
            <person name="Steele R.E."/>
            <person name="Finnerty J.R."/>
            <person name="Technau U."/>
            <person name="Martindale M.Q."/>
            <person name="Rokhsar D.S."/>
        </authorList>
    </citation>
    <scope>NUCLEOTIDE SEQUENCE [LARGE SCALE GENOMIC DNA]</scope>
    <source>
        <strain evidence="15">CH2 X CH6</strain>
    </source>
</reference>
<dbReference type="PROSITE" id="PS50095">
    <property type="entry name" value="PLAT"/>
    <property type="match status" value="1"/>
</dbReference>
<feature type="transmembrane region" description="Helical" evidence="11">
    <location>
        <begin position="1223"/>
        <end position="1244"/>
    </location>
</feature>
<name>A7RKU3_NEMVE</name>
<evidence type="ECO:0000256" key="6">
    <source>
        <dbReference type="ARBA" id="ARBA00023136"/>
    </source>
</evidence>
<feature type="transmembrane region" description="Helical" evidence="11">
    <location>
        <begin position="2156"/>
        <end position="2175"/>
    </location>
</feature>
<keyword evidence="3 11" id="KW-0812">Transmembrane</keyword>
<gene>
    <name evidence="14" type="ORF">NEMVEDRAFT_v1g198568</name>
</gene>
<feature type="compositionally biased region" description="Basic and acidic residues" evidence="10">
    <location>
        <begin position="2284"/>
        <end position="2305"/>
    </location>
</feature>
<proteinExistence type="inferred from homology"/>
<feature type="domain" description="REJ" evidence="13">
    <location>
        <begin position="1"/>
        <end position="693"/>
    </location>
</feature>
<evidence type="ECO:0000313" key="15">
    <source>
        <dbReference type="Proteomes" id="UP000001593"/>
    </source>
</evidence>
<dbReference type="InterPro" id="IPR036392">
    <property type="entry name" value="PLAT/LH2_dom_sf"/>
</dbReference>
<feature type="compositionally biased region" description="Polar residues" evidence="10">
    <location>
        <begin position="2306"/>
        <end position="2315"/>
    </location>
</feature>